<organism evidence="8 9">
    <name type="scientific">Citrobacter meridianamericanus</name>
    <dbReference type="NCBI Taxonomy" id="2894201"/>
    <lineage>
        <taxon>Bacteria</taxon>
        <taxon>Pseudomonadati</taxon>
        <taxon>Pseudomonadota</taxon>
        <taxon>Gammaproteobacteria</taxon>
        <taxon>Enterobacterales</taxon>
        <taxon>Enterobacteriaceae</taxon>
        <taxon>Citrobacter</taxon>
    </lineage>
</organism>
<dbReference type="NCBIfam" id="NF011582">
    <property type="entry name" value="PRK15006.1"/>
    <property type="match status" value="1"/>
</dbReference>
<dbReference type="SUPFAM" id="SSF81342">
    <property type="entry name" value="Transmembrane di-heme cytochromes"/>
    <property type="match status" value="1"/>
</dbReference>
<keyword evidence="4 6" id="KW-1133">Transmembrane helix</keyword>
<dbReference type="Pfam" id="PF01292">
    <property type="entry name" value="Ni_hydr_CYTB"/>
    <property type="match status" value="1"/>
</dbReference>
<evidence type="ECO:0000256" key="4">
    <source>
        <dbReference type="ARBA" id="ARBA00022989"/>
    </source>
</evidence>
<keyword evidence="9" id="KW-1185">Reference proteome</keyword>
<evidence type="ECO:0000259" key="7">
    <source>
        <dbReference type="Pfam" id="PF01292"/>
    </source>
</evidence>
<evidence type="ECO:0000256" key="2">
    <source>
        <dbReference type="ARBA" id="ARBA00022475"/>
    </source>
</evidence>
<feature type="domain" description="Cytochrome b561 bacterial/Ni-hydrogenase" evidence="7">
    <location>
        <begin position="59"/>
        <end position="239"/>
    </location>
</feature>
<feature type="transmembrane region" description="Helical" evidence="6">
    <location>
        <begin position="71"/>
        <end position="91"/>
    </location>
</feature>
<feature type="transmembrane region" description="Helical" evidence="6">
    <location>
        <begin position="202"/>
        <end position="222"/>
    </location>
</feature>
<evidence type="ECO:0000256" key="5">
    <source>
        <dbReference type="ARBA" id="ARBA00023136"/>
    </source>
</evidence>
<keyword evidence="2" id="KW-1003">Cell membrane</keyword>
<evidence type="ECO:0000256" key="1">
    <source>
        <dbReference type="ARBA" id="ARBA00004651"/>
    </source>
</evidence>
<comment type="caution">
    <text evidence="8">The sequence shown here is derived from an EMBL/GenBank/DDBJ whole genome shotgun (WGS) entry which is preliminary data.</text>
</comment>
<feature type="transmembrane region" description="Helical" evidence="6">
    <location>
        <begin position="168"/>
        <end position="190"/>
    </location>
</feature>
<gene>
    <name evidence="8" type="ORF">LOD26_01575</name>
</gene>
<accession>A0ABT1B3N6</accession>
<dbReference type="InterPro" id="IPR051542">
    <property type="entry name" value="Hydrogenase_cytochrome"/>
</dbReference>
<dbReference type="RefSeq" id="WP_252837715.1">
    <property type="nucleotide sequence ID" value="NZ_JAJJVQ010000001.1"/>
</dbReference>
<keyword evidence="5 6" id="KW-0472">Membrane</keyword>
<evidence type="ECO:0000313" key="9">
    <source>
        <dbReference type="Proteomes" id="UP001139290"/>
    </source>
</evidence>
<comment type="subcellular location">
    <subcellularLocation>
        <location evidence="1">Cell membrane</location>
        <topology evidence="1">Multi-pass membrane protein</topology>
    </subcellularLocation>
</comment>
<dbReference type="Gene3D" id="1.20.950.20">
    <property type="entry name" value="Transmembrane di-heme cytochromes, Chain C"/>
    <property type="match status" value="1"/>
</dbReference>
<evidence type="ECO:0000313" key="8">
    <source>
        <dbReference type="EMBL" id="MCO5780021.1"/>
    </source>
</evidence>
<evidence type="ECO:0000256" key="6">
    <source>
        <dbReference type="SAM" id="Phobius"/>
    </source>
</evidence>
<feature type="transmembrane region" description="Helical" evidence="6">
    <location>
        <begin position="97"/>
        <end position="117"/>
    </location>
</feature>
<dbReference type="EMBL" id="JAJJVQ010000001">
    <property type="protein sequence ID" value="MCO5780021.1"/>
    <property type="molecule type" value="Genomic_DNA"/>
</dbReference>
<dbReference type="InterPro" id="IPR016174">
    <property type="entry name" value="Di-haem_cyt_TM"/>
</dbReference>
<protein>
    <submittedName>
        <fullName evidence="8">Thiosulfate reductase cytochrome B subunit</fullName>
    </submittedName>
</protein>
<name>A0ABT1B3N6_9ENTR</name>
<proteinExistence type="predicted"/>
<sequence length="257" mass="28883">MNSIWGAELHYTPDYWPLWLIYAGVVIVLMIAGLVTHALLRRMLAPKTATGEEHRDYLYSLAVRRWHWGNALLFILLLLSGMFGHFSVGPVALMVQVHTWCGFALLAFWIGFVLINATSGNGCHYRVKFNGLISRCLLQTRFYLYGIMKGEPHPFAATAEDKFNPLQQLAYLVIMYALVPLLIITGLLCLYPQVIGAGPVMLVLHMALAIVGLLFICAHIYLCTLGDTPGQIFRSMIDGYHRHRSHHAETAPRKGSF</sequence>
<dbReference type="PANTHER" id="PTHR30485:SF1">
    <property type="entry name" value="CYTOCHROME YDHU-RELATED"/>
    <property type="match status" value="1"/>
</dbReference>
<dbReference type="Proteomes" id="UP001139290">
    <property type="component" value="Unassembled WGS sequence"/>
</dbReference>
<dbReference type="PANTHER" id="PTHR30485">
    <property type="entry name" value="NI/FE-HYDROGENASE 1 B-TYPE CYTOCHROME SUBUNIT"/>
    <property type="match status" value="1"/>
</dbReference>
<keyword evidence="3 6" id="KW-0812">Transmembrane</keyword>
<reference evidence="8" key="1">
    <citation type="submission" date="2021-11" db="EMBL/GenBank/DDBJ databases">
        <title>Citrobacter meridianamericanus sp. nov. isolated from soil.</title>
        <authorList>
            <person name="Furlan J.P.R."/>
            <person name="Stehling E.G."/>
        </authorList>
    </citation>
    <scope>NUCLEOTIDE SEQUENCE</scope>
    <source>
        <strain evidence="8">BR102</strain>
    </source>
</reference>
<feature type="transmembrane region" description="Helical" evidence="6">
    <location>
        <begin position="20"/>
        <end position="40"/>
    </location>
</feature>
<evidence type="ECO:0000256" key="3">
    <source>
        <dbReference type="ARBA" id="ARBA00022692"/>
    </source>
</evidence>
<dbReference type="InterPro" id="IPR011577">
    <property type="entry name" value="Cyt_b561_bac/Ni-Hgenase"/>
</dbReference>